<feature type="transmembrane region" description="Helical" evidence="1">
    <location>
        <begin position="361"/>
        <end position="387"/>
    </location>
</feature>
<proteinExistence type="predicted"/>
<reference evidence="2" key="1">
    <citation type="submission" date="2020-10" db="EMBL/GenBank/DDBJ databases">
        <authorList>
            <person name="Kikuchi T."/>
        </authorList>
    </citation>
    <scope>NUCLEOTIDE SEQUENCE</scope>
    <source>
        <strain evidence="2">NKZ352</strain>
    </source>
</reference>
<dbReference type="Proteomes" id="UP000835052">
    <property type="component" value="Unassembled WGS sequence"/>
</dbReference>
<evidence type="ECO:0000313" key="3">
    <source>
        <dbReference type="Proteomes" id="UP000835052"/>
    </source>
</evidence>
<evidence type="ECO:0000313" key="2">
    <source>
        <dbReference type="EMBL" id="CAD6196839.1"/>
    </source>
</evidence>
<feature type="transmembrane region" description="Helical" evidence="1">
    <location>
        <begin position="120"/>
        <end position="148"/>
    </location>
</feature>
<keyword evidence="3" id="KW-1185">Reference proteome</keyword>
<organism evidence="2 3">
    <name type="scientific">Caenorhabditis auriculariae</name>
    <dbReference type="NCBI Taxonomy" id="2777116"/>
    <lineage>
        <taxon>Eukaryota</taxon>
        <taxon>Metazoa</taxon>
        <taxon>Ecdysozoa</taxon>
        <taxon>Nematoda</taxon>
        <taxon>Chromadorea</taxon>
        <taxon>Rhabditida</taxon>
        <taxon>Rhabditina</taxon>
        <taxon>Rhabditomorpha</taxon>
        <taxon>Rhabditoidea</taxon>
        <taxon>Rhabditidae</taxon>
        <taxon>Peloderinae</taxon>
        <taxon>Caenorhabditis</taxon>
    </lineage>
</organism>
<feature type="transmembrane region" description="Helical" evidence="1">
    <location>
        <begin position="232"/>
        <end position="256"/>
    </location>
</feature>
<name>A0A8S1HRL7_9PELO</name>
<dbReference type="AlphaFoldDB" id="A0A8S1HRL7"/>
<feature type="transmembrane region" description="Helical" evidence="1">
    <location>
        <begin position="200"/>
        <end position="225"/>
    </location>
</feature>
<gene>
    <name evidence="2" type="ORF">CAUJ_LOCUS12750</name>
</gene>
<protein>
    <submittedName>
        <fullName evidence="2">Uncharacterized protein</fullName>
    </submittedName>
</protein>
<keyword evidence="1" id="KW-0812">Transmembrane</keyword>
<evidence type="ECO:0000256" key="1">
    <source>
        <dbReference type="SAM" id="Phobius"/>
    </source>
</evidence>
<keyword evidence="1" id="KW-0472">Membrane</keyword>
<feature type="transmembrane region" description="Helical" evidence="1">
    <location>
        <begin position="331"/>
        <end position="349"/>
    </location>
</feature>
<dbReference type="EMBL" id="CAJGYM010000080">
    <property type="protein sequence ID" value="CAD6196839.1"/>
    <property type="molecule type" value="Genomic_DNA"/>
</dbReference>
<feature type="transmembrane region" description="Helical" evidence="1">
    <location>
        <begin position="160"/>
        <end position="180"/>
    </location>
</feature>
<sequence length="419" mass="47431">MAMYPAVNPEKVNFWLMLALHPALDLNGYATVIKIFLVIFTLSGYILILWSVNRQKSAMTASATKKESHKNIVLQALPISIYSFILMLYDIILLLTTVDFSGGLMRFSYIILSVLSAETVLYIVFILMVLSPVILLPAVHAVFIFILIKCYDEDKKFASIIKIILVIFTLSGYILILWRVNREKSAMTTSIAKRESHKTIILQALPISIYSFVLIIYDIILLFALLDFMDDLLAVIIKIILTIFTLFGYTLILWSVNRQKSAMTTSASKNGKHETIVLQALPIAVYSLFAITIKIFLLIFTLSGYILILLSVNREKSAMTTSASKKESHKTIVLQALPIAIFSFIFFFYERLVSLSTFNEISKVIIFISHSAAFFLSGYVVPFSFIIGNPKKRRIFTSFSFRDCFRSNKIRNSATVQAS</sequence>
<accession>A0A8S1HRL7</accession>
<comment type="caution">
    <text evidence="2">The sequence shown here is derived from an EMBL/GenBank/DDBJ whole genome shotgun (WGS) entry which is preliminary data.</text>
</comment>
<feature type="transmembrane region" description="Helical" evidence="1">
    <location>
        <begin position="28"/>
        <end position="52"/>
    </location>
</feature>
<keyword evidence="1" id="KW-1133">Transmembrane helix</keyword>
<feature type="transmembrane region" description="Helical" evidence="1">
    <location>
        <begin position="72"/>
        <end position="100"/>
    </location>
</feature>
<feature type="transmembrane region" description="Helical" evidence="1">
    <location>
        <begin position="283"/>
        <end position="310"/>
    </location>
</feature>